<dbReference type="Pfam" id="PF07690">
    <property type="entry name" value="MFS_1"/>
    <property type="match status" value="1"/>
</dbReference>
<evidence type="ECO:0000313" key="9">
    <source>
        <dbReference type="Proteomes" id="UP000215027"/>
    </source>
</evidence>
<sequence length="411" mass="44021">MPHHQEPAPSQPAWAWDARRIALLGILTFARFLQNTLLRIVYPFAPAFARGLGVPVATIYFLVSLRNLIGLFSPLFAALPERYGRRVVMSISVVVFSAAALLVAGVPAVWSLGVALVVGGAVKVIYDPAMQSYLGDVVPYAQRGKALSMTEFGWSGAFLLGAPLTGWLIARQGWSSPFLWLGLAGLPAAFLLWRALPPAAQGRRGTAGLGYTWQMLRRYPIIWAATLYMMLTMVSQETLFIVYGDWMESSFSLSLTGLGFATTLIGLAEMGGEATAGWSVDRFGKRPVVILCGLLCALTFIVIPFTTSSLTASLAAMFALFFTFEIAVVGAIPLLTEIVPSARVAVMSMAFGAMAAGRTIGSVIGPFIWQRAGLPGNATVAALMMVLAVVVLFRWLHEGTTTSSETSEVAG</sequence>
<feature type="transmembrane region" description="Helical" evidence="6">
    <location>
        <begin position="288"/>
        <end position="306"/>
    </location>
</feature>
<dbReference type="GO" id="GO:0005886">
    <property type="term" value="C:plasma membrane"/>
    <property type="evidence" value="ECO:0007669"/>
    <property type="project" value="UniProtKB-SubCell"/>
</dbReference>
<feature type="transmembrane region" description="Helical" evidence="6">
    <location>
        <begin position="86"/>
        <end position="103"/>
    </location>
</feature>
<proteinExistence type="predicted"/>
<keyword evidence="2" id="KW-1003">Cell membrane</keyword>
<dbReference type="RefSeq" id="WP_095043905.1">
    <property type="nucleotide sequence ID" value="NZ_LN890655.1"/>
</dbReference>
<keyword evidence="3 6" id="KW-0812">Transmembrane</keyword>
<evidence type="ECO:0000259" key="7">
    <source>
        <dbReference type="PROSITE" id="PS50850"/>
    </source>
</evidence>
<feature type="transmembrane region" description="Helical" evidence="6">
    <location>
        <begin position="375"/>
        <end position="396"/>
    </location>
</feature>
<feature type="domain" description="Major facilitator superfamily (MFS) profile" evidence="7">
    <location>
        <begin position="23"/>
        <end position="400"/>
    </location>
</feature>
<evidence type="ECO:0000256" key="3">
    <source>
        <dbReference type="ARBA" id="ARBA00022692"/>
    </source>
</evidence>
<gene>
    <name evidence="8" type="ORF">CFX0092_A2710</name>
</gene>
<keyword evidence="4 6" id="KW-1133">Transmembrane helix</keyword>
<dbReference type="AlphaFoldDB" id="A0A160T5V2"/>
<evidence type="ECO:0000313" key="8">
    <source>
        <dbReference type="EMBL" id="CUS04588.2"/>
    </source>
</evidence>
<dbReference type="InterPro" id="IPR011701">
    <property type="entry name" value="MFS"/>
</dbReference>
<organism evidence="8 9">
    <name type="scientific">Candidatus Promineifilum breve</name>
    <dbReference type="NCBI Taxonomy" id="1806508"/>
    <lineage>
        <taxon>Bacteria</taxon>
        <taxon>Bacillati</taxon>
        <taxon>Chloroflexota</taxon>
        <taxon>Ardenticatenia</taxon>
        <taxon>Candidatus Promineifilales</taxon>
        <taxon>Candidatus Promineifilaceae</taxon>
        <taxon>Candidatus Promineifilum</taxon>
    </lineage>
</organism>
<dbReference type="Gene3D" id="1.20.1250.20">
    <property type="entry name" value="MFS general substrate transporter like domains"/>
    <property type="match status" value="2"/>
</dbReference>
<evidence type="ECO:0000256" key="2">
    <source>
        <dbReference type="ARBA" id="ARBA00022475"/>
    </source>
</evidence>
<feature type="transmembrane region" description="Helical" evidence="6">
    <location>
        <begin position="176"/>
        <end position="196"/>
    </location>
</feature>
<dbReference type="Proteomes" id="UP000215027">
    <property type="component" value="Chromosome I"/>
</dbReference>
<evidence type="ECO:0000256" key="6">
    <source>
        <dbReference type="SAM" id="Phobius"/>
    </source>
</evidence>
<feature type="transmembrane region" description="Helical" evidence="6">
    <location>
        <begin position="21"/>
        <end position="45"/>
    </location>
</feature>
<comment type="subcellular location">
    <subcellularLocation>
        <location evidence="1">Cell membrane</location>
        <topology evidence="1">Multi-pass membrane protein</topology>
    </subcellularLocation>
</comment>
<dbReference type="SUPFAM" id="SSF103473">
    <property type="entry name" value="MFS general substrate transporter"/>
    <property type="match status" value="1"/>
</dbReference>
<reference evidence="8" key="1">
    <citation type="submission" date="2016-01" db="EMBL/GenBank/DDBJ databases">
        <authorList>
            <person name="Mcilroy J.S."/>
            <person name="Karst M S."/>
            <person name="Albertsen M."/>
        </authorList>
    </citation>
    <scope>NUCLEOTIDE SEQUENCE</scope>
    <source>
        <strain evidence="8">Cfx-K</strain>
    </source>
</reference>
<dbReference type="GO" id="GO:0022857">
    <property type="term" value="F:transmembrane transporter activity"/>
    <property type="evidence" value="ECO:0007669"/>
    <property type="project" value="InterPro"/>
</dbReference>
<dbReference type="PANTHER" id="PTHR43124:SF3">
    <property type="entry name" value="CHLORAMPHENICOL EFFLUX PUMP RV0191"/>
    <property type="match status" value="1"/>
</dbReference>
<dbReference type="PROSITE" id="PS50850">
    <property type="entry name" value="MFS"/>
    <property type="match status" value="1"/>
</dbReference>
<feature type="transmembrane region" description="Helical" evidence="6">
    <location>
        <begin position="312"/>
        <end position="332"/>
    </location>
</feature>
<evidence type="ECO:0000256" key="5">
    <source>
        <dbReference type="ARBA" id="ARBA00023136"/>
    </source>
</evidence>
<dbReference type="PANTHER" id="PTHR43124">
    <property type="entry name" value="PURINE EFFLUX PUMP PBUE"/>
    <property type="match status" value="1"/>
</dbReference>
<accession>A0A160T5V2</accession>
<feature type="transmembrane region" description="Helical" evidence="6">
    <location>
        <begin position="221"/>
        <end position="243"/>
    </location>
</feature>
<feature type="transmembrane region" description="Helical" evidence="6">
    <location>
        <begin position="152"/>
        <end position="170"/>
    </location>
</feature>
<name>A0A160T5V2_9CHLR</name>
<feature type="transmembrane region" description="Helical" evidence="6">
    <location>
        <begin position="344"/>
        <end position="369"/>
    </location>
</feature>
<keyword evidence="9" id="KW-1185">Reference proteome</keyword>
<dbReference type="EMBL" id="LN890655">
    <property type="protein sequence ID" value="CUS04588.2"/>
    <property type="molecule type" value="Genomic_DNA"/>
</dbReference>
<keyword evidence="5 6" id="KW-0472">Membrane</keyword>
<dbReference type="InterPro" id="IPR036259">
    <property type="entry name" value="MFS_trans_sf"/>
</dbReference>
<feature type="transmembrane region" description="Helical" evidence="6">
    <location>
        <begin position="249"/>
        <end position="268"/>
    </location>
</feature>
<dbReference type="InterPro" id="IPR020846">
    <property type="entry name" value="MFS_dom"/>
</dbReference>
<protein>
    <submittedName>
        <fullName evidence="8">Major facilitator superfamily MFS_1</fullName>
    </submittedName>
</protein>
<dbReference type="OrthoDB" id="152712at2"/>
<dbReference type="InterPro" id="IPR050189">
    <property type="entry name" value="MFS_Efflux_Transporters"/>
</dbReference>
<evidence type="ECO:0000256" key="1">
    <source>
        <dbReference type="ARBA" id="ARBA00004651"/>
    </source>
</evidence>
<feature type="transmembrane region" description="Helical" evidence="6">
    <location>
        <begin position="57"/>
        <end position="79"/>
    </location>
</feature>
<evidence type="ECO:0000256" key="4">
    <source>
        <dbReference type="ARBA" id="ARBA00022989"/>
    </source>
</evidence>
<dbReference type="KEGG" id="pbf:CFX0092_A2710"/>